<dbReference type="GO" id="GO:0008270">
    <property type="term" value="F:zinc ion binding"/>
    <property type="evidence" value="ECO:0007669"/>
    <property type="project" value="InterPro"/>
</dbReference>
<evidence type="ECO:0000256" key="3">
    <source>
        <dbReference type="ARBA" id="ARBA00023163"/>
    </source>
</evidence>
<dbReference type="Proteomes" id="UP000178129">
    <property type="component" value="Unassembled WGS sequence"/>
</dbReference>
<dbReference type="PROSITE" id="PS00463">
    <property type="entry name" value="ZN2_CY6_FUNGAL_1"/>
    <property type="match status" value="1"/>
</dbReference>
<name>A0A1E1KQA5_9HELO</name>
<dbReference type="InParanoid" id="A0A1E1KQA5"/>
<evidence type="ECO:0000313" key="7">
    <source>
        <dbReference type="EMBL" id="CZT00187.1"/>
    </source>
</evidence>
<keyword evidence="2" id="KW-0238">DNA-binding</keyword>
<dbReference type="GO" id="GO:0000981">
    <property type="term" value="F:DNA-binding transcription factor activity, RNA polymerase II-specific"/>
    <property type="evidence" value="ECO:0007669"/>
    <property type="project" value="InterPro"/>
</dbReference>
<dbReference type="Pfam" id="PF00172">
    <property type="entry name" value="Zn_clus"/>
    <property type="match status" value="1"/>
</dbReference>
<feature type="domain" description="Zn(2)-C6 fungal-type" evidence="6">
    <location>
        <begin position="265"/>
        <end position="297"/>
    </location>
</feature>
<evidence type="ECO:0000256" key="1">
    <source>
        <dbReference type="ARBA" id="ARBA00023015"/>
    </source>
</evidence>
<dbReference type="PANTHER" id="PTHR47424">
    <property type="entry name" value="REGULATORY PROTEIN GAL4"/>
    <property type="match status" value="1"/>
</dbReference>
<dbReference type="InterPro" id="IPR036864">
    <property type="entry name" value="Zn2-C6_fun-type_DNA-bd_sf"/>
</dbReference>
<dbReference type="EMBL" id="FJUW01000019">
    <property type="protein sequence ID" value="CZT00187.1"/>
    <property type="molecule type" value="Genomic_DNA"/>
</dbReference>
<dbReference type="InterPro" id="IPR051127">
    <property type="entry name" value="Fungal_SecMet_Regulators"/>
</dbReference>
<feature type="compositionally biased region" description="Basic and acidic residues" evidence="5">
    <location>
        <begin position="187"/>
        <end position="198"/>
    </location>
</feature>
<evidence type="ECO:0000256" key="4">
    <source>
        <dbReference type="ARBA" id="ARBA00023242"/>
    </source>
</evidence>
<dbReference type="PANTHER" id="PTHR47424:SF3">
    <property type="entry name" value="REGULATORY PROTEIN GAL4"/>
    <property type="match status" value="1"/>
</dbReference>
<dbReference type="InterPro" id="IPR001138">
    <property type="entry name" value="Zn2Cys6_DnaBD"/>
</dbReference>
<dbReference type="GO" id="GO:0003677">
    <property type="term" value="F:DNA binding"/>
    <property type="evidence" value="ECO:0007669"/>
    <property type="project" value="UniProtKB-KW"/>
</dbReference>
<keyword evidence="4" id="KW-0539">Nucleus</keyword>
<dbReference type="CDD" id="cd00067">
    <property type="entry name" value="GAL4"/>
    <property type="match status" value="1"/>
</dbReference>
<dbReference type="PROSITE" id="PS50048">
    <property type="entry name" value="ZN2_CY6_FUNGAL_2"/>
    <property type="match status" value="1"/>
</dbReference>
<keyword evidence="3" id="KW-0804">Transcription</keyword>
<dbReference type="Gene3D" id="4.10.240.10">
    <property type="entry name" value="Zn(2)-C6 fungal-type DNA-binding domain"/>
    <property type="match status" value="1"/>
</dbReference>
<dbReference type="SMART" id="SM00066">
    <property type="entry name" value="GAL4"/>
    <property type="match status" value="1"/>
</dbReference>
<organism evidence="7 8">
    <name type="scientific">Rhynchosporium graminicola</name>
    <dbReference type="NCBI Taxonomy" id="2792576"/>
    <lineage>
        <taxon>Eukaryota</taxon>
        <taxon>Fungi</taxon>
        <taxon>Dikarya</taxon>
        <taxon>Ascomycota</taxon>
        <taxon>Pezizomycotina</taxon>
        <taxon>Leotiomycetes</taxon>
        <taxon>Helotiales</taxon>
        <taxon>Ploettnerulaceae</taxon>
        <taxon>Rhynchosporium</taxon>
    </lineage>
</organism>
<sequence length="418" mass="45544">MPLVRYNPLSVLRNINLADIEEVKDAMNSIARCLDTTAGAEGRRIAEQALAIVNKTPILRIVQAIENFPEWPLLRMAVERLLETRGRSRLEILGAVSELEHLAEEKVLISPTVWPKEYSEALEDFLDFPPLSFSQPSQSSKNGEVVSGLDASSFSKKRVTRSISNQSHRTKSSTKSSLGTSASSYGVEKESAGEKKSDLVTTLDTIKPTRTPLPDLPDSKVILLKSKPTTPHRKKRPAPTSDEYAVSSAKKSSAVTPKRGKTAKACDECRRRKTKCLRDEGEEKCNSCAKMGRECILSSPSPPKSNSRIVAIDSAIEESAKVTTKTVTVVGPKTEMKNILHDFGNLKEGKALGIVSDADEEDSGDGVEYSQDAVEASKVVATISDSGDHEYHPNKRVCRPGKKIGAKSVRKVSSVAVE</sequence>
<feature type="region of interest" description="Disordered" evidence="5">
    <location>
        <begin position="157"/>
        <end position="256"/>
    </location>
</feature>
<proteinExistence type="predicted"/>
<accession>A0A1E1KQA5</accession>
<comment type="caution">
    <text evidence="7">The sequence shown here is derived from an EMBL/GenBank/DDBJ whole genome shotgun (WGS) entry which is preliminary data.</text>
</comment>
<keyword evidence="8" id="KW-1185">Reference proteome</keyword>
<dbReference type="AlphaFoldDB" id="A0A1E1KQA5"/>
<evidence type="ECO:0000256" key="2">
    <source>
        <dbReference type="ARBA" id="ARBA00023125"/>
    </source>
</evidence>
<protein>
    <recommendedName>
        <fullName evidence="6">Zn(2)-C6 fungal-type domain-containing protein</fullName>
    </recommendedName>
</protein>
<feature type="compositionally biased region" description="Low complexity" evidence="5">
    <location>
        <begin position="173"/>
        <end position="184"/>
    </location>
</feature>
<reference evidence="8" key="1">
    <citation type="submission" date="2016-03" db="EMBL/GenBank/DDBJ databases">
        <authorList>
            <person name="Ploux O."/>
        </authorList>
    </citation>
    <scope>NUCLEOTIDE SEQUENCE [LARGE SCALE GENOMIC DNA]</scope>
    <source>
        <strain evidence="8">UK7</strain>
    </source>
</reference>
<evidence type="ECO:0000313" key="8">
    <source>
        <dbReference type="Proteomes" id="UP000178129"/>
    </source>
</evidence>
<evidence type="ECO:0000256" key="5">
    <source>
        <dbReference type="SAM" id="MobiDB-lite"/>
    </source>
</evidence>
<feature type="compositionally biased region" description="Low complexity" evidence="5">
    <location>
        <begin position="245"/>
        <end position="255"/>
    </location>
</feature>
<evidence type="ECO:0000259" key="6">
    <source>
        <dbReference type="PROSITE" id="PS50048"/>
    </source>
</evidence>
<dbReference type="SUPFAM" id="SSF57701">
    <property type="entry name" value="Zn2/Cys6 DNA-binding domain"/>
    <property type="match status" value="1"/>
</dbReference>
<gene>
    <name evidence="7" type="ORF">RCO7_08390</name>
</gene>
<keyword evidence="1" id="KW-0805">Transcription regulation</keyword>